<dbReference type="InterPro" id="IPR024445">
    <property type="entry name" value="Tnp_ISXO2-like"/>
</dbReference>
<reference evidence="2 3" key="1">
    <citation type="submission" date="2017-08" db="EMBL/GenBank/DDBJ databases">
        <title>Infants hospitalized years apart are colonized by the same room-sourced microbial strains.</title>
        <authorList>
            <person name="Brooks B."/>
            <person name="Olm M.R."/>
            <person name="Firek B.A."/>
            <person name="Baker R."/>
            <person name="Thomas B.C."/>
            <person name="Morowitz M.J."/>
            <person name="Banfield J.F."/>
        </authorList>
    </citation>
    <scope>NUCLEOTIDE SEQUENCE [LARGE SCALE GENOMIC DNA]</scope>
    <source>
        <strain evidence="2">S2_009_000_R2_73</strain>
    </source>
</reference>
<dbReference type="Proteomes" id="UP000249769">
    <property type="component" value="Unassembled WGS sequence"/>
</dbReference>
<dbReference type="AlphaFoldDB" id="A0A2W5F9H6"/>
<dbReference type="NCBIfam" id="NF033547">
    <property type="entry name" value="transpos_IS1595"/>
    <property type="match status" value="1"/>
</dbReference>
<evidence type="ECO:0000313" key="3">
    <source>
        <dbReference type="Proteomes" id="UP000249769"/>
    </source>
</evidence>
<gene>
    <name evidence="2" type="ORF">DI595_07690</name>
</gene>
<dbReference type="InterPro" id="IPR024442">
    <property type="entry name" value="Transposase_Zn_ribbon"/>
</dbReference>
<dbReference type="SMART" id="SM01126">
    <property type="entry name" value="DDE_Tnp_IS1595"/>
    <property type="match status" value="1"/>
</dbReference>
<proteinExistence type="predicted"/>
<dbReference type="Pfam" id="PF12760">
    <property type="entry name" value="Zn_ribbon_IS1595"/>
    <property type="match status" value="1"/>
</dbReference>
<dbReference type="GO" id="GO:0051537">
    <property type="term" value="F:2 iron, 2 sulfur cluster binding"/>
    <property type="evidence" value="ECO:0007669"/>
    <property type="project" value="InterPro"/>
</dbReference>
<name>A0A2W5F9H6_9HYPH</name>
<comment type="caution">
    <text evidence="2">The sequence shown here is derived from an EMBL/GenBank/DDBJ whole genome shotgun (WGS) entry which is preliminary data.</text>
</comment>
<dbReference type="InterPro" id="IPR036922">
    <property type="entry name" value="Rieske_2Fe-2S_sf"/>
</dbReference>
<evidence type="ECO:0000259" key="1">
    <source>
        <dbReference type="SMART" id="SM01126"/>
    </source>
</evidence>
<dbReference type="Gene3D" id="2.102.10.10">
    <property type="entry name" value="Rieske [2Fe-2S] iron-sulphur domain"/>
    <property type="match status" value="1"/>
</dbReference>
<sequence length="332" mass="37807">MGTAQGQHFLLSKEARSLSIMKVAQLTDDEAYDHFQMIRWSETGGEPVCTHCGCQASYKHKARRIFTCQACGKQFSVTSKTIFASHKLPIKTYLVAIALYVNGAKGYSALQMSRDLDCQYKTAFVLCHKIREAIGRDAADREATGVVEVDGAYFGGHVKPTNYVENRRDRRLAKNQNGKRRVVVVMRERNGRTLPFVVRKENEAVSVIERRVRLDSTLHADEALGWDPLHILFDIKRINHQKAYSHDGACTNQAESFFSRIRRAEIGQHHHIAGPYLDEYAKEMAWREDTRRMSNGEQFLLAAFASLSSARSSNWQRYWQRAIQADTAPPHT</sequence>
<feature type="domain" description="ISXO2-like transposase" evidence="1">
    <location>
        <begin position="142"/>
        <end position="289"/>
    </location>
</feature>
<dbReference type="Pfam" id="PF12762">
    <property type="entry name" value="DDE_Tnp_IS1595"/>
    <property type="match status" value="1"/>
</dbReference>
<protein>
    <submittedName>
        <fullName evidence="2">IS1595 family transposase</fullName>
    </submittedName>
</protein>
<accession>A0A2W5F9H6</accession>
<dbReference type="EMBL" id="QFOL01000061">
    <property type="protein sequence ID" value="PZP52018.1"/>
    <property type="molecule type" value="Genomic_DNA"/>
</dbReference>
<organism evidence="2 3">
    <name type="scientific">Agrobacterium fabrum</name>
    <dbReference type="NCBI Taxonomy" id="1176649"/>
    <lineage>
        <taxon>Bacteria</taxon>
        <taxon>Pseudomonadati</taxon>
        <taxon>Pseudomonadota</taxon>
        <taxon>Alphaproteobacteria</taxon>
        <taxon>Hyphomicrobiales</taxon>
        <taxon>Rhizobiaceae</taxon>
        <taxon>Rhizobium/Agrobacterium group</taxon>
        <taxon>Agrobacterium</taxon>
        <taxon>Agrobacterium tumefaciens complex</taxon>
    </lineage>
</organism>
<evidence type="ECO:0000313" key="2">
    <source>
        <dbReference type="EMBL" id="PZP52018.1"/>
    </source>
</evidence>